<evidence type="ECO:0000313" key="2">
    <source>
        <dbReference type="Proteomes" id="UP001607303"/>
    </source>
</evidence>
<evidence type="ECO:0000313" key="1">
    <source>
        <dbReference type="EMBL" id="KAL2727857.1"/>
    </source>
</evidence>
<keyword evidence="2" id="KW-1185">Reference proteome</keyword>
<protein>
    <submittedName>
        <fullName evidence="1">Uncharacterized protein</fullName>
    </submittedName>
</protein>
<dbReference type="Proteomes" id="UP001607303">
    <property type="component" value="Unassembled WGS sequence"/>
</dbReference>
<reference evidence="1 2" key="1">
    <citation type="journal article" date="2024" name="Ann. Entomol. Soc. Am.">
        <title>Genomic analyses of the southern and eastern yellowjacket wasps (Hymenoptera: Vespidae) reveal evolutionary signatures of social life.</title>
        <authorList>
            <person name="Catto M.A."/>
            <person name="Caine P.B."/>
            <person name="Orr S.E."/>
            <person name="Hunt B.G."/>
            <person name="Goodisman M.A.D."/>
        </authorList>
    </citation>
    <scope>NUCLEOTIDE SEQUENCE [LARGE SCALE GENOMIC DNA]</scope>
    <source>
        <strain evidence="1">232</strain>
        <tissue evidence="1">Head and thorax</tissue>
    </source>
</reference>
<organism evidence="1 2">
    <name type="scientific">Vespula maculifrons</name>
    <name type="common">Eastern yellow jacket</name>
    <name type="synonym">Wasp</name>
    <dbReference type="NCBI Taxonomy" id="7453"/>
    <lineage>
        <taxon>Eukaryota</taxon>
        <taxon>Metazoa</taxon>
        <taxon>Ecdysozoa</taxon>
        <taxon>Arthropoda</taxon>
        <taxon>Hexapoda</taxon>
        <taxon>Insecta</taxon>
        <taxon>Pterygota</taxon>
        <taxon>Neoptera</taxon>
        <taxon>Endopterygota</taxon>
        <taxon>Hymenoptera</taxon>
        <taxon>Apocrita</taxon>
        <taxon>Aculeata</taxon>
        <taxon>Vespoidea</taxon>
        <taxon>Vespidae</taxon>
        <taxon>Vespinae</taxon>
        <taxon>Vespula</taxon>
    </lineage>
</organism>
<sequence>MLIVQGPTKHLVCCMFQFRSSFKLLINVSTFSSLFWSRMLIVQGPTKHLGYYYNYIRNNEETMKKQ</sequence>
<dbReference type="AlphaFoldDB" id="A0ABD2B547"/>
<dbReference type="EMBL" id="JAYRBN010000100">
    <property type="protein sequence ID" value="KAL2727857.1"/>
    <property type="molecule type" value="Genomic_DNA"/>
</dbReference>
<proteinExistence type="predicted"/>
<name>A0ABD2B547_VESMC</name>
<accession>A0ABD2B547</accession>
<comment type="caution">
    <text evidence="1">The sequence shown here is derived from an EMBL/GenBank/DDBJ whole genome shotgun (WGS) entry which is preliminary data.</text>
</comment>
<gene>
    <name evidence="1" type="ORF">V1477_017133</name>
</gene>